<dbReference type="PANTHER" id="PTHR36849:SF1">
    <property type="entry name" value="CYTOPLASMIC PROTEIN"/>
    <property type="match status" value="1"/>
</dbReference>
<evidence type="ECO:0000313" key="2">
    <source>
        <dbReference type="Proteomes" id="UP000707138"/>
    </source>
</evidence>
<dbReference type="InterPro" id="IPR052552">
    <property type="entry name" value="YeaO-like"/>
</dbReference>
<gene>
    <name evidence="1" type="ORF">H6A01_04900</name>
</gene>
<sequence length="120" mass="13611">MKGQLSYKRIYDKATPEDGARILVDRLWPRGIKKEEAKLTAWRKEITPSAELRKAYHHKDISYEQFAAAYRMEIEQNKAWPAFVHAVAERLQSGPVTLLTAAKDVAHSHIPVLMAALAEA</sequence>
<protein>
    <submittedName>
        <fullName evidence="1">DUF488 family protein</fullName>
    </submittedName>
</protein>
<reference evidence="1 2" key="1">
    <citation type="journal article" date="2021" name="Sci. Rep.">
        <title>The distribution of antibiotic resistance genes in chicken gut microbiota commensals.</title>
        <authorList>
            <person name="Juricova H."/>
            <person name="Matiasovicova J."/>
            <person name="Kubasova T."/>
            <person name="Cejkova D."/>
            <person name="Rychlik I."/>
        </authorList>
    </citation>
    <scope>NUCLEOTIDE SEQUENCE [LARGE SCALE GENOMIC DNA]</scope>
    <source>
        <strain evidence="1 2">An537</strain>
    </source>
</reference>
<dbReference type="EMBL" id="JACJLA010000007">
    <property type="protein sequence ID" value="MBM6912660.1"/>
    <property type="molecule type" value="Genomic_DNA"/>
</dbReference>
<dbReference type="RefSeq" id="WP_205087752.1">
    <property type="nucleotide sequence ID" value="NZ_JACJLA010000007.1"/>
</dbReference>
<comment type="caution">
    <text evidence="1">The sequence shown here is derived from an EMBL/GenBank/DDBJ whole genome shotgun (WGS) entry which is preliminary data.</text>
</comment>
<evidence type="ECO:0000313" key="1">
    <source>
        <dbReference type="EMBL" id="MBM6912660.1"/>
    </source>
</evidence>
<keyword evidence="2" id="KW-1185">Reference proteome</keyword>
<dbReference type="Pfam" id="PF22752">
    <property type="entry name" value="DUF488-N3i"/>
    <property type="match status" value="1"/>
</dbReference>
<dbReference type="Proteomes" id="UP000707138">
    <property type="component" value="Unassembled WGS sequence"/>
</dbReference>
<dbReference type="PANTHER" id="PTHR36849">
    <property type="entry name" value="CYTOPLASMIC PROTEIN-RELATED"/>
    <property type="match status" value="1"/>
</dbReference>
<proteinExistence type="predicted"/>
<name>A0ABS2GG00_9FIRM</name>
<accession>A0ABS2GG00</accession>
<organism evidence="1 2">
    <name type="scientific">Veillonella magna</name>
    <dbReference type="NCBI Taxonomy" id="464322"/>
    <lineage>
        <taxon>Bacteria</taxon>
        <taxon>Bacillati</taxon>
        <taxon>Bacillota</taxon>
        <taxon>Negativicutes</taxon>
        <taxon>Veillonellales</taxon>
        <taxon>Veillonellaceae</taxon>
        <taxon>Veillonella</taxon>
    </lineage>
</organism>